<organism evidence="2">
    <name type="scientific">marine metagenome</name>
    <dbReference type="NCBI Taxonomy" id="408172"/>
    <lineage>
        <taxon>unclassified sequences</taxon>
        <taxon>metagenomes</taxon>
        <taxon>ecological metagenomes</taxon>
    </lineage>
</organism>
<evidence type="ECO:0000259" key="1">
    <source>
        <dbReference type="Pfam" id="PF12705"/>
    </source>
</evidence>
<dbReference type="InterPro" id="IPR011604">
    <property type="entry name" value="PDDEXK-like_dom_sf"/>
</dbReference>
<protein>
    <recommendedName>
        <fullName evidence="1">PD-(D/E)XK endonuclease-like domain-containing protein</fullName>
    </recommendedName>
</protein>
<name>A0A382EYD7_9ZZZZ</name>
<evidence type="ECO:0000313" key="2">
    <source>
        <dbReference type="EMBL" id="SVB55728.1"/>
    </source>
</evidence>
<reference evidence="2" key="1">
    <citation type="submission" date="2018-05" db="EMBL/GenBank/DDBJ databases">
        <authorList>
            <person name="Lanie J.A."/>
            <person name="Ng W.-L."/>
            <person name="Kazmierczak K.M."/>
            <person name="Andrzejewski T.M."/>
            <person name="Davidsen T.M."/>
            <person name="Wayne K.J."/>
            <person name="Tettelin H."/>
            <person name="Glass J.I."/>
            <person name="Rusch D."/>
            <person name="Podicherti R."/>
            <person name="Tsui H.-C.T."/>
            <person name="Winkler M.E."/>
        </authorList>
    </citation>
    <scope>NUCLEOTIDE SEQUENCE</scope>
</reference>
<accession>A0A382EYD7</accession>
<feature type="domain" description="PD-(D/E)XK endonuclease-like" evidence="1">
    <location>
        <begin position="80"/>
        <end position="265"/>
    </location>
</feature>
<dbReference type="Pfam" id="PF12705">
    <property type="entry name" value="PDDEXK_1"/>
    <property type="match status" value="1"/>
</dbReference>
<sequence>MIYLNRNKTTKELKPTNGFKSTVPNQKWRIYELNNKIKPFRLSRSKFSDYLTCKRCFYLDQVKGLKNIDTIPFTLNNAVDALCKKEFEYHRKKQTPHPIMKKEKINAVPYKHPDIEKWQNALNQGVEYDHPDLNLKLAGGIDDVWENKDTGKLIVVDYKAQSKSSEKKIDGYLKDVYHEGYKLQLDFYRYLFEKNGFEVQTKGYFVVYNATLERENFKNKLEFTSDLVPYETDSSHIEEKIIEMKKLMDSKKIPPSTPHCQNCNYIIAGGKLIKDKK</sequence>
<dbReference type="EMBL" id="UINC01047008">
    <property type="protein sequence ID" value="SVB55728.1"/>
    <property type="molecule type" value="Genomic_DNA"/>
</dbReference>
<gene>
    <name evidence="2" type="ORF">METZ01_LOCUS208582</name>
</gene>
<dbReference type="Gene3D" id="3.90.320.10">
    <property type="match status" value="1"/>
</dbReference>
<proteinExistence type="predicted"/>
<dbReference type="AlphaFoldDB" id="A0A382EYD7"/>
<dbReference type="InterPro" id="IPR038726">
    <property type="entry name" value="PDDEXK_AddAB-type"/>
</dbReference>